<gene>
    <name evidence="2" type="ORF">BCV71DRAFT_177963</name>
</gene>
<reference evidence="2 3" key="1">
    <citation type="journal article" date="2016" name="Proc. Natl. Acad. Sci. U.S.A.">
        <title>Lipid metabolic changes in an early divergent fungus govern the establishment of a mutualistic symbiosis with endobacteria.</title>
        <authorList>
            <person name="Lastovetsky O.A."/>
            <person name="Gaspar M.L."/>
            <person name="Mondo S.J."/>
            <person name="LaButti K.M."/>
            <person name="Sandor L."/>
            <person name="Grigoriev I.V."/>
            <person name="Henry S.A."/>
            <person name="Pawlowska T.E."/>
        </authorList>
    </citation>
    <scope>NUCLEOTIDE SEQUENCE [LARGE SCALE GENOMIC DNA]</scope>
    <source>
        <strain evidence="2 3">ATCC 11559</strain>
    </source>
</reference>
<dbReference type="Proteomes" id="UP000242381">
    <property type="component" value="Unassembled WGS sequence"/>
</dbReference>
<sequence length="51" mass="5797">KDRVRRSELTNPETLSSRVTEDSGAVSVEHIQNFIQHSIDVSLKGLNKEYL</sequence>
<evidence type="ECO:0000313" key="2">
    <source>
        <dbReference type="EMBL" id="ORE19288.1"/>
    </source>
</evidence>
<dbReference type="EMBL" id="KV921313">
    <property type="protein sequence ID" value="ORE19288.1"/>
    <property type="molecule type" value="Genomic_DNA"/>
</dbReference>
<organism evidence="2 3">
    <name type="scientific">Rhizopus microsporus</name>
    <dbReference type="NCBI Taxonomy" id="58291"/>
    <lineage>
        <taxon>Eukaryota</taxon>
        <taxon>Fungi</taxon>
        <taxon>Fungi incertae sedis</taxon>
        <taxon>Mucoromycota</taxon>
        <taxon>Mucoromycotina</taxon>
        <taxon>Mucoromycetes</taxon>
        <taxon>Mucorales</taxon>
        <taxon>Mucorineae</taxon>
        <taxon>Rhizopodaceae</taxon>
        <taxon>Rhizopus</taxon>
    </lineage>
</organism>
<feature type="non-terminal residue" evidence="2">
    <location>
        <position position="1"/>
    </location>
</feature>
<feature type="compositionally biased region" description="Polar residues" evidence="1">
    <location>
        <begin position="9"/>
        <end position="18"/>
    </location>
</feature>
<feature type="region of interest" description="Disordered" evidence="1">
    <location>
        <begin position="1"/>
        <end position="22"/>
    </location>
</feature>
<evidence type="ECO:0000256" key="1">
    <source>
        <dbReference type="SAM" id="MobiDB-lite"/>
    </source>
</evidence>
<accession>A0A1X0S556</accession>
<dbReference type="AlphaFoldDB" id="A0A1X0S556"/>
<proteinExistence type="predicted"/>
<name>A0A1X0S556_RHIZD</name>
<evidence type="ECO:0000313" key="3">
    <source>
        <dbReference type="Proteomes" id="UP000242381"/>
    </source>
</evidence>
<protein>
    <submittedName>
        <fullName evidence="2">Uncharacterized protein</fullName>
    </submittedName>
</protein>